<dbReference type="EMBL" id="LAZR01051817">
    <property type="protein sequence ID" value="KKK84347.1"/>
    <property type="molecule type" value="Genomic_DNA"/>
</dbReference>
<evidence type="ECO:0000313" key="1">
    <source>
        <dbReference type="EMBL" id="KKK84347.1"/>
    </source>
</evidence>
<gene>
    <name evidence="1" type="ORF">LCGC14_2784260</name>
</gene>
<proteinExistence type="predicted"/>
<sequence>MSEEAEVYVSMKVKNFKENPVPSVQKLCTGGCGDMVWVDKKLEHVWSKIPILCMECALLQMDALDEDITITVLPESLQAMMMYHLEKKRQENGTSKNR</sequence>
<comment type="caution">
    <text evidence="1">The sequence shown here is derived from an EMBL/GenBank/DDBJ whole genome shotgun (WGS) entry which is preliminary data.</text>
</comment>
<dbReference type="AlphaFoldDB" id="A0A0F8YSF9"/>
<protein>
    <submittedName>
        <fullName evidence="1">Uncharacterized protein</fullName>
    </submittedName>
</protein>
<accession>A0A0F8YSF9</accession>
<reference evidence="1" key="1">
    <citation type="journal article" date="2015" name="Nature">
        <title>Complex archaea that bridge the gap between prokaryotes and eukaryotes.</title>
        <authorList>
            <person name="Spang A."/>
            <person name="Saw J.H."/>
            <person name="Jorgensen S.L."/>
            <person name="Zaremba-Niedzwiedzka K."/>
            <person name="Martijn J."/>
            <person name="Lind A.E."/>
            <person name="van Eijk R."/>
            <person name="Schleper C."/>
            <person name="Guy L."/>
            <person name="Ettema T.J."/>
        </authorList>
    </citation>
    <scope>NUCLEOTIDE SEQUENCE</scope>
</reference>
<organism evidence="1">
    <name type="scientific">marine sediment metagenome</name>
    <dbReference type="NCBI Taxonomy" id="412755"/>
    <lineage>
        <taxon>unclassified sequences</taxon>
        <taxon>metagenomes</taxon>
        <taxon>ecological metagenomes</taxon>
    </lineage>
</organism>
<name>A0A0F8YSF9_9ZZZZ</name>